<feature type="domain" description="NTP pyrophosphohydrolase MazG-like" evidence="5">
    <location>
        <begin position="172"/>
        <end position="239"/>
    </location>
</feature>
<dbReference type="GO" id="GO:0006203">
    <property type="term" value="P:dGTP catabolic process"/>
    <property type="evidence" value="ECO:0007669"/>
    <property type="project" value="TreeGrafter"/>
</dbReference>
<dbReference type="PANTHER" id="PTHR30522">
    <property type="entry name" value="NUCLEOSIDE TRIPHOSPHATE PYROPHOSPHOHYDROLASE"/>
    <property type="match status" value="1"/>
</dbReference>
<dbReference type="GO" id="GO:0006950">
    <property type="term" value="P:response to stress"/>
    <property type="evidence" value="ECO:0007669"/>
    <property type="project" value="UniProtKB-ARBA"/>
</dbReference>
<dbReference type="NCBIfam" id="TIGR00444">
    <property type="entry name" value="mazG"/>
    <property type="match status" value="1"/>
</dbReference>
<evidence type="ECO:0000313" key="7">
    <source>
        <dbReference type="Proteomes" id="UP000321567"/>
    </source>
</evidence>
<dbReference type="GO" id="GO:0046047">
    <property type="term" value="P:TTP catabolic process"/>
    <property type="evidence" value="ECO:0007669"/>
    <property type="project" value="TreeGrafter"/>
</dbReference>
<feature type="domain" description="NTP pyrophosphohydrolase MazG-like" evidence="5">
    <location>
        <begin position="29"/>
        <end position="102"/>
    </location>
</feature>
<comment type="similarity">
    <text evidence="2">Belongs to the nucleoside triphosphate pyrophosphohydrolase family.</text>
</comment>
<dbReference type="Pfam" id="PF03819">
    <property type="entry name" value="MazG"/>
    <property type="match status" value="2"/>
</dbReference>
<proteinExistence type="inferred from homology"/>
<dbReference type="Gene3D" id="1.10.287.1080">
    <property type="entry name" value="MazG-like"/>
    <property type="match status" value="2"/>
</dbReference>
<evidence type="ECO:0000313" key="6">
    <source>
        <dbReference type="EMBL" id="GEO79925.1"/>
    </source>
</evidence>
<dbReference type="GO" id="GO:0047693">
    <property type="term" value="F:ATP diphosphatase activity"/>
    <property type="evidence" value="ECO:0007669"/>
    <property type="project" value="UniProtKB-EC"/>
</dbReference>
<dbReference type="FunFam" id="1.10.287.1080:FF:000003">
    <property type="entry name" value="Nucleoside triphosphate pyrophosphohydrolase"/>
    <property type="match status" value="1"/>
</dbReference>
<dbReference type="InterPro" id="IPR048015">
    <property type="entry name" value="NTP-PPase_MazG-like_N"/>
</dbReference>
<dbReference type="RefSeq" id="WP_147161997.1">
    <property type="nucleotide sequence ID" value="NZ_BJZO01000001.1"/>
</dbReference>
<dbReference type="FunFam" id="1.10.287.1080:FF:000001">
    <property type="entry name" value="Nucleoside triphosphate pyrophosphohydrolase"/>
    <property type="match status" value="1"/>
</dbReference>
<evidence type="ECO:0000259" key="5">
    <source>
        <dbReference type="Pfam" id="PF03819"/>
    </source>
</evidence>
<evidence type="ECO:0000256" key="4">
    <source>
        <dbReference type="ARBA" id="ARBA00074799"/>
    </source>
</evidence>
<comment type="caution">
    <text evidence="6">The sequence shown here is derived from an EMBL/GenBank/DDBJ whole genome shotgun (WGS) entry which is preliminary data.</text>
</comment>
<dbReference type="NCBIfam" id="NF007113">
    <property type="entry name" value="PRK09562.1"/>
    <property type="match status" value="1"/>
</dbReference>
<evidence type="ECO:0000256" key="3">
    <source>
        <dbReference type="ARBA" id="ARBA00066372"/>
    </source>
</evidence>
<keyword evidence="7" id="KW-1185">Reference proteome</keyword>
<dbReference type="SUPFAM" id="SSF101386">
    <property type="entry name" value="all-alpha NTP pyrophosphatases"/>
    <property type="match status" value="2"/>
</dbReference>
<dbReference type="EC" id="3.6.1.8" evidence="3"/>
<dbReference type="CDD" id="cd11529">
    <property type="entry name" value="NTP-PPase_MazG_Cterm"/>
    <property type="match status" value="1"/>
</dbReference>
<name>A0A512H394_9PROT</name>
<dbReference type="InterPro" id="IPR004518">
    <property type="entry name" value="MazG-like_dom"/>
</dbReference>
<dbReference type="GO" id="GO:0046061">
    <property type="term" value="P:dATP catabolic process"/>
    <property type="evidence" value="ECO:0007669"/>
    <property type="project" value="TreeGrafter"/>
</dbReference>
<gene>
    <name evidence="6" type="ORF">ROR02_00560</name>
</gene>
<dbReference type="PANTHER" id="PTHR30522:SF0">
    <property type="entry name" value="NUCLEOSIDE TRIPHOSPHATE PYROPHOSPHOHYDROLASE"/>
    <property type="match status" value="1"/>
</dbReference>
<dbReference type="GO" id="GO:0046081">
    <property type="term" value="P:dUTP catabolic process"/>
    <property type="evidence" value="ECO:0007669"/>
    <property type="project" value="TreeGrafter"/>
</dbReference>
<accession>A0A512H394</accession>
<evidence type="ECO:0000256" key="1">
    <source>
        <dbReference type="ARBA" id="ARBA00052141"/>
    </source>
</evidence>
<dbReference type="OrthoDB" id="9808939at2"/>
<evidence type="ECO:0000256" key="2">
    <source>
        <dbReference type="ARBA" id="ARBA00061115"/>
    </source>
</evidence>
<dbReference type="Proteomes" id="UP000321567">
    <property type="component" value="Unassembled WGS sequence"/>
</dbReference>
<dbReference type="EMBL" id="BJZO01000001">
    <property type="protein sequence ID" value="GEO79925.1"/>
    <property type="molecule type" value="Genomic_DNA"/>
</dbReference>
<dbReference type="GO" id="GO:0046076">
    <property type="term" value="P:dTTP catabolic process"/>
    <property type="evidence" value="ECO:0007669"/>
    <property type="project" value="TreeGrafter"/>
</dbReference>
<keyword evidence="6" id="KW-0378">Hydrolase</keyword>
<dbReference type="GO" id="GO:0046052">
    <property type="term" value="P:UTP catabolic process"/>
    <property type="evidence" value="ECO:0007669"/>
    <property type="project" value="TreeGrafter"/>
</dbReference>
<dbReference type="CDD" id="cd11528">
    <property type="entry name" value="NTP-PPase_MazG_Nterm"/>
    <property type="match status" value="1"/>
</dbReference>
<dbReference type="AlphaFoldDB" id="A0A512H394"/>
<dbReference type="InterPro" id="IPR048011">
    <property type="entry name" value="NTP-PPase_MazG-like_C"/>
</dbReference>
<reference evidence="6 7" key="1">
    <citation type="submission" date="2019-07" db="EMBL/GenBank/DDBJ databases">
        <title>Whole genome shotgun sequence of Rhodospirillum oryzae NBRC 107573.</title>
        <authorList>
            <person name="Hosoyama A."/>
            <person name="Uohara A."/>
            <person name="Ohji S."/>
            <person name="Ichikawa N."/>
        </authorList>
    </citation>
    <scope>NUCLEOTIDE SEQUENCE [LARGE SCALE GENOMIC DNA]</scope>
    <source>
        <strain evidence="6 7">NBRC 107573</strain>
    </source>
</reference>
<dbReference type="InterPro" id="IPR011551">
    <property type="entry name" value="NTP_PyrPHydrolase_MazG"/>
</dbReference>
<organism evidence="6 7">
    <name type="scientific">Pararhodospirillum oryzae</name>
    <dbReference type="NCBI Taxonomy" id="478448"/>
    <lineage>
        <taxon>Bacteria</taxon>
        <taxon>Pseudomonadati</taxon>
        <taxon>Pseudomonadota</taxon>
        <taxon>Alphaproteobacteria</taxon>
        <taxon>Rhodospirillales</taxon>
        <taxon>Rhodospirillaceae</taxon>
        <taxon>Pararhodospirillum</taxon>
    </lineage>
</organism>
<comment type="catalytic activity">
    <reaction evidence="1">
        <text>ATP + H2O = AMP + diphosphate + H(+)</text>
        <dbReference type="Rhea" id="RHEA:14245"/>
        <dbReference type="ChEBI" id="CHEBI:15377"/>
        <dbReference type="ChEBI" id="CHEBI:15378"/>
        <dbReference type="ChEBI" id="CHEBI:30616"/>
        <dbReference type="ChEBI" id="CHEBI:33019"/>
        <dbReference type="ChEBI" id="CHEBI:456215"/>
        <dbReference type="EC" id="3.6.1.8"/>
    </reaction>
</comment>
<sequence length="278" mass="30565">MTSSPVERLRAILARLRDPQGGCPWDVAQTFQSIAPHTLEEAYEVVEAIERGSPDELRDELGDLLLQVIYHARMAEEAGLFDFDAVAEAIGAKLIRRHPHVFGDDPDAAVPDAAAQTRAWENLKARERKARAQGDGDAPVSALAGIASTLPALTRAHKLGQRAARVGFDWPTPAAVLEKLDEEVQELQDELTNGATPDRVQDEMGDLLFVVVQLSRKIGIEPETALRHANAKFERRFSHIEAGLAARGQTPATATMEEMEDLWRDAKRRERSPTTGLA</sequence>
<protein>
    <recommendedName>
        <fullName evidence="4">Nucleoside triphosphate pyrophosphohydrolase</fullName>
        <ecNumber evidence="3">3.6.1.8</ecNumber>
    </recommendedName>
</protein>